<dbReference type="Pfam" id="PF26348">
    <property type="entry name" value="SRA_ScoMcrA"/>
    <property type="match status" value="1"/>
</dbReference>
<keyword evidence="2" id="KW-0255">Endonuclease</keyword>
<feature type="domain" description="HNH nuclease" evidence="1">
    <location>
        <begin position="192"/>
        <end position="251"/>
    </location>
</feature>
<dbReference type="KEGG" id="mets:DK389_07930"/>
<dbReference type="AlphaFoldDB" id="A0A2U8W304"/>
<protein>
    <submittedName>
        <fullName evidence="2">HNH endonuclease</fullName>
    </submittedName>
</protein>
<dbReference type="InterPro" id="IPR058712">
    <property type="entry name" value="SRA_ScoMcrA"/>
</dbReference>
<dbReference type="InterPro" id="IPR003615">
    <property type="entry name" value="HNH_nuc"/>
</dbReference>
<accession>A0A2U8W304</accession>
<sequence length="279" mass="30766">MPWGPFYEQRVYNRRRDIHAVFGGQQQGGICTPSQHPVIIVFTGSSGEQHGYADGWSPEGVFRYFGEGQVGDMVFERGNRAIRDHLVNGKDLLVFQTRGREGVRFLGQFECAGYSTESAPDREGNQRSAIVFELIPADASDKPAEADDQPIVEVELEVDLTGLRTRALEAARSTPQVAGAAARRSLYQRSAIVRRYVLARAAGVCESCNEPAPFITLQGEPYLEPHHTRRLSDGGPDDPRFVGAVCPDCHREIHHGQHGRAKNEALIETISRKEAVTGA</sequence>
<evidence type="ECO:0000313" key="2">
    <source>
        <dbReference type="EMBL" id="AWN40474.1"/>
    </source>
</evidence>
<evidence type="ECO:0000259" key="1">
    <source>
        <dbReference type="SMART" id="SM00507"/>
    </source>
</evidence>
<dbReference type="InterPro" id="IPR002711">
    <property type="entry name" value="HNH"/>
</dbReference>
<keyword evidence="3" id="KW-1185">Reference proteome</keyword>
<dbReference type="Pfam" id="PF01844">
    <property type="entry name" value="HNH"/>
    <property type="match status" value="1"/>
</dbReference>
<gene>
    <name evidence="2" type="ORF">DK389_07930</name>
</gene>
<dbReference type="OrthoDB" id="9788621at2"/>
<dbReference type="EMBL" id="CP029550">
    <property type="protein sequence ID" value="AWN40474.1"/>
    <property type="molecule type" value="Genomic_DNA"/>
</dbReference>
<dbReference type="CDD" id="cd00085">
    <property type="entry name" value="HNHc"/>
    <property type="match status" value="1"/>
</dbReference>
<organism evidence="2 3">
    <name type="scientific">Methylobacterium durans</name>
    <dbReference type="NCBI Taxonomy" id="2202825"/>
    <lineage>
        <taxon>Bacteria</taxon>
        <taxon>Pseudomonadati</taxon>
        <taxon>Pseudomonadota</taxon>
        <taxon>Alphaproteobacteria</taxon>
        <taxon>Hyphomicrobiales</taxon>
        <taxon>Methylobacteriaceae</taxon>
        <taxon>Methylobacterium</taxon>
    </lineage>
</organism>
<name>A0A2U8W304_9HYPH</name>
<dbReference type="GO" id="GO:0008270">
    <property type="term" value="F:zinc ion binding"/>
    <property type="evidence" value="ECO:0007669"/>
    <property type="project" value="InterPro"/>
</dbReference>
<keyword evidence="2" id="KW-0378">Hydrolase</keyword>
<dbReference type="GO" id="GO:0004519">
    <property type="term" value="F:endonuclease activity"/>
    <property type="evidence" value="ECO:0007669"/>
    <property type="project" value="UniProtKB-KW"/>
</dbReference>
<dbReference type="Gene3D" id="1.10.30.50">
    <property type="match status" value="1"/>
</dbReference>
<dbReference type="GO" id="GO:0003676">
    <property type="term" value="F:nucleic acid binding"/>
    <property type="evidence" value="ECO:0007669"/>
    <property type="project" value="InterPro"/>
</dbReference>
<dbReference type="RefSeq" id="WP_109888649.1">
    <property type="nucleotide sequence ID" value="NZ_CP029550.1"/>
</dbReference>
<evidence type="ECO:0000313" key="3">
    <source>
        <dbReference type="Proteomes" id="UP000245926"/>
    </source>
</evidence>
<dbReference type="SMART" id="SM00507">
    <property type="entry name" value="HNHc"/>
    <property type="match status" value="1"/>
</dbReference>
<reference evidence="3" key="1">
    <citation type="submission" date="2018-05" db="EMBL/GenBank/DDBJ databases">
        <title>Complete Genome Sequence of Methylobacterium sp. 17SD2-17.</title>
        <authorList>
            <person name="Srinivasan S."/>
        </authorList>
    </citation>
    <scope>NUCLEOTIDE SEQUENCE [LARGE SCALE GENOMIC DNA]</scope>
    <source>
        <strain evidence="3">17SD2-17</strain>
    </source>
</reference>
<proteinExistence type="predicted"/>
<dbReference type="Proteomes" id="UP000245926">
    <property type="component" value="Chromosome"/>
</dbReference>
<keyword evidence="2" id="KW-0540">Nuclease</keyword>